<sequence length="366" mass="40261">MASSAHKQPEYPPNLYGATVAPPPTPSTQPNHHLASSAATADALSCLLHRLPPALSLPTRRSPSTPSLPAISLSEPKLTDLILSSASQLGFFQLCNHDIPSQLAASAETESLSLFKLTLDQKESNFPKNWPLGFDVDDEDDRNGGGCQSFCLDASCLTESSMDLKLGSLLAFTRALEKLGLKIIDLLANAVGFENPVGEDTTKFSSLMWLSKGQGYDETVMPGGFYPYVVGLQYQIRCRKYSLLGDSGWISVSPQVDSVMVTIGDIAQVWSNGKMKKVRGRPVACLGDEGKSSRCISMSLVVTLPQDSRISPLLPKDEEGNVEEEDQAYRKNTQKKMFNSFPLEEYAWRVYHQRLPLKDPLDRYRI</sequence>
<evidence type="ECO:0000256" key="1">
    <source>
        <dbReference type="ARBA" id="ARBA00022723"/>
    </source>
</evidence>
<keyword evidence="2" id="KW-0408">Iron</keyword>
<evidence type="ECO:0000256" key="2">
    <source>
        <dbReference type="ARBA" id="ARBA00023004"/>
    </source>
</evidence>
<evidence type="ECO:0000259" key="5">
    <source>
        <dbReference type="Pfam" id="PF14226"/>
    </source>
</evidence>
<keyword evidence="7" id="KW-1185">Reference proteome</keyword>
<evidence type="ECO:0000313" key="7">
    <source>
        <dbReference type="Proteomes" id="UP001054252"/>
    </source>
</evidence>
<dbReference type="Proteomes" id="UP001054252">
    <property type="component" value="Unassembled WGS sequence"/>
</dbReference>
<keyword evidence="1" id="KW-0479">Metal-binding</keyword>
<feature type="domain" description="Non-haem dioxygenase N-terminal" evidence="5">
    <location>
        <begin position="72"/>
        <end position="125"/>
    </location>
</feature>
<dbReference type="AlphaFoldDB" id="A0AAV5KUM7"/>
<feature type="region of interest" description="Disordered" evidence="3">
    <location>
        <begin position="1"/>
        <end position="36"/>
    </location>
</feature>
<dbReference type="GO" id="GO:0046872">
    <property type="term" value="F:metal ion binding"/>
    <property type="evidence" value="ECO:0007669"/>
    <property type="project" value="UniProtKB-KW"/>
</dbReference>
<gene>
    <name evidence="6" type="ORF">SLEP1_g37354</name>
</gene>
<feature type="domain" description="Isopenicillin N synthase-like Fe(2+) 2OG dioxygenase" evidence="4">
    <location>
        <begin position="244"/>
        <end position="281"/>
    </location>
</feature>
<reference evidence="6 7" key="1">
    <citation type="journal article" date="2021" name="Commun. Biol.">
        <title>The genome of Shorea leprosula (Dipterocarpaceae) highlights the ecological relevance of drought in aseasonal tropical rainforests.</title>
        <authorList>
            <person name="Ng K.K.S."/>
            <person name="Kobayashi M.J."/>
            <person name="Fawcett J.A."/>
            <person name="Hatakeyama M."/>
            <person name="Paape T."/>
            <person name="Ng C.H."/>
            <person name="Ang C.C."/>
            <person name="Tnah L.H."/>
            <person name="Lee C.T."/>
            <person name="Nishiyama T."/>
            <person name="Sese J."/>
            <person name="O'Brien M.J."/>
            <person name="Copetti D."/>
            <person name="Mohd Noor M.I."/>
            <person name="Ong R.C."/>
            <person name="Putra M."/>
            <person name="Sireger I.Z."/>
            <person name="Indrioko S."/>
            <person name="Kosugi Y."/>
            <person name="Izuno A."/>
            <person name="Isagi Y."/>
            <person name="Lee S.L."/>
            <person name="Shimizu K.K."/>
        </authorList>
    </citation>
    <scope>NUCLEOTIDE SEQUENCE [LARGE SCALE GENOMIC DNA]</scope>
    <source>
        <strain evidence="6">214</strain>
    </source>
</reference>
<accession>A0AAV5KUM7</accession>
<dbReference type="InterPro" id="IPR026992">
    <property type="entry name" value="DIOX_N"/>
</dbReference>
<name>A0AAV5KUM7_9ROSI</name>
<comment type="caution">
    <text evidence="6">The sequence shown here is derived from an EMBL/GenBank/DDBJ whole genome shotgun (WGS) entry which is preliminary data.</text>
</comment>
<organism evidence="6 7">
    <name type="scientific">Rubroshorea leprosula</name>
    <dbReference type="NCBI Taxonomy" id="152421"/>
    <lineage>
        <taxon>Eukaryota</taxon>
        <taxon>Viridiplantae</taxon>
        <taxon>Streptophyta</taxon>
        <taxon>Embryophyta</taxon>
        <taxon>Tracheophyta</taxon>
        <taxon>Spermatophyta</taxon>
        <taxon>Magnoliopsida</taxon>
        <taxon>eudicotyledons</taxon>
        <taxon>Gunneridae</taxon>
        <taxon>Pentapetalae</taxon>
        <taxon>rosids</taxon>
        <taxon>malvids</taxon>
        <taxon>Malvales</taxon>
        <taxon>Dipterocarpaceae</taxon>
        <taxon>Rubroshorea</taxon>
    </lineage>
</organism>
<dbReference type="EMBL" id="BPVZ01000079">
    <property type="protein sequence ID" value="GKV28276.1"/>
    <property type="molecule type" value="Genomic_DNA"/>
</dbReference>
<dbReference type="PANTHER" id="PTHR34945">
    <property type="entry name" value="2-OXOGLUTARATE (2OG) AND FE(II)-DEPENDENT OXYGENASE SUPERFAMILY PROTEIN"/>
    <property type="match status" value="1"/>
</dbReference>
<evidence type="ECO:0000256" key="3">
    <source>
        <dbReference type="SAM" id="MobiDB-lite"/>
    </source>
</evidence>
<evidence type="ECO:0000313" key="6">
    <source>
        <dbReference type="EMBL" id="GKV28276.1"/>
    </source>
</evidence>
<dbReference type="InterPro" id="IPR044861">
    <property type="entry name" value="IPNS-like_FE2OG_OXY"/>
</dbReference>
<proteinExistence type="predicted"/>
<evidence type="ECO:0000259" key="4">
    <source>
        <dbReference type="Pfam" id="PF03171"/>
    </source>
</evidence>
<dbReference type="PANTHER" id="PTHR34945:SF2">
    <property type="entry name" value="2-OXOGLUTARATE (2OG) AND FE(II)-DEPENDENT OXYGENASE SUPERFAMILY PROTEIN"/>
    <property type="match status" value="1"/>
</dbReference>
<protein>
    <submittedName>
        <fullName evidence="6">Uncharacterized protein</fullName>
    </submittedName>
</protein>
<dbReference type="Gene3D" id="2.60.120.330">
    <property type="entry name" value="B-lactam Antibiotic, Isopenicillin N Synthase, Chain"/>
    <property type="match status" value="2"/>
</dbReference>
<dbReference type="Pfam" id="PF03171">
    <property type="entry name" value="2OG-FeII_Oxy"/>
    <property type="match status" value="1"/>
</dbReference>
<dbReference type="SUPFAM" id="SSF51197">
    <property type="entry name" value="Clavaminate synthase-like"/>
    <property type="match status" value="1"/>
</dbReference>
<dbReference type="Pfam" id="PF14226">
    <property type="entry name" value="DIOX_N"/>
    <property type="match status" value="1"/>
</dbReference>
<dbReference type="InterPro" id="IPR027443">
    <property type="entry name" value="IPNS-like_sf"/>
</dbReference>